<accession>A0A1X7E1S9</accession>
<proteinExistence type="predicted"/>
<evidence type="ECO:0000313" key="2">
    <source>
        <dbReference type="Proteomes" id="UP000192906"/>
    </source>
</evidence>
<sequence>MKKKGRLKRVNLENDFGGPISFAGKLENEAMNYCERSGELVSEKIYLSEKGRTGYSVSSRKGDEREKRAYLMEDQGEMCLVSNGSILLGVDTENLITFFAKVLDEQASEKSVDELEYIRKQLEAVNE</sequence>
<dbReference type="OrthoDB" id="5456388at2"/>
<gene>
    <name evidence="1" type="ORF">SAMN06295933_2485</name>
</gene>
<dbReference type="AlphaFoldDB" id="A0A1X7E1S9"/>
<evidence type="ECO:0000313" key="1">
    <source>
        <dbReference type="EMBL" id="SMF25519.1"/>
    </source>
</evidence>
<reference evidence="2" key="1">
    <citation type="submission" date="2017-04" db="EMBL/GenBank/DDBJ databases">
        <authorList>
            <person name="Varghese N."/>
            <person name="Submissions S."/>
        </authorList>
    </citation>
    <scope>NUCLEOTIDE SEQUENCE [LARGE SCALE GENOMIC DNA]</scope>
    <source>
        <strain evidence="2">K3S</strain>
    </source>
</reference>
<dbReference type="Proteomes" id="UP000192906">
    <property type="component" value="Unassembled WGS sequence"/>
</dbReference>
<dbReference type="RefSeq" id="WP_085102671.1">
    <property type="nucleotide sequence ID" value="NZ_FWZU01000004.1"/>
</dbReference>
<name>A0A1X7E1S9_9BACT</name>
<dbReference type="EMBL" id="FWZU01000004">
    <property type="protein sequence ID" value="SMF25519.1"/>
    <property type="molecule type" value="Genomic_DNA"/>
</dbReference>
<organism evidence="1 2">
    <name type="scientific">Desulfovibrio gilichinskyi</name>
    <dbReference type="NCBI Taxonomy" id="1519643"/>
    <lineage>
        <taxon>Bacteria</taxon>
        <taxon>Pseudomonadati</taxon>
        <taxon>Thermodesulfobacteriota</taxon>
        <taxon>Desulfovibrionia</taxon>
        <taxon>Desulfovibrionales</taxon>
        <taxon>Desulfovibrionaceae</taxon>
        <taxon>Desulfovibrio</taxon>
    </lineage>
</organism>
<keyword evidence="2" id="KW-1185">Reference proteome</keyword>
<protein>
    <submittedName>
        <fullName evidence="1">Uncharacterized protein</fullName>
    </submittedName>
</protein>